<name>A0A0D6ZZQ7_9AGAR</name>
<feature type="region of interest" description="Disordered" evidence="1">
    <location>
        <begin position="1"/>
        <end position="75"/>
    </location>
</feature>
<evidence type="ECO:0000256" key="1">
    <source>
        <dbReference type="SAM" id="MobiDB-lite"/>
    </source>
</evidence>
<sequence length="118" mass="12693">MTRTERSISPRAIMRDRSSRTGFDKRVPKDGAGTHNWGALSDEREHEDAAYEDEEHETDKVNMATKSTSPPKTATITEEELAQAKKVRVAAAKGQGIDLVAIARSSAAVASPGANTKA</sequence>
<keyword evidence="4" id="KW-1185">Reference proteome</keyword>
<dbReference type="Proteomes" id="UP000054144">
    <property type="component" value="Unassembled WGS sequence"/>
</dbReference>
<dbReference type="InterPro" id="IPR006861">
    <property type="entry name" value="HABP4_PAIRBP1-bd"/>
</dbReference>
<gene>
    <name evidence="3" type="ORF">FISHEDRAFT_78956</name>
</gene>
<reference evidence="3 4" key="1">
    <citation type="journal article" date="2015" name="Fungal Genet. Biol.">
        <title>Evolution of novel wood decay mechanisms in Agaricales revealed by the genome sequences of Fistulina hepatica and Cylindrobasidium torrendii.</title>
        <authorList>
            <person name="Floudas D."/>
            <person name="Held B.W."/>
            <person name="Riley R."/>
            <person name="Nagy L.G."/>
            <person name="Koehler G."/>
            <person name="Ransdell A.S."/>
            <person name="Younus H."/>
            <person name="Chow J."/>
            <person name="Chiniquy J."/>
            <person name="Lipzen A."/>
            <person name="Tritt A."/>
            <person name="Sun H."/>
            <person name="Haridas S."/>
            <person name="LaButti K."/>
            <person name="Ohm R.A."/>
            <person name="Kues U."/>
            <person name="Blanchette R.A."/>
            <person name="Grigoriev I.V."/>
            <person name="Minto R.E."/>
            <person name="Hibbett D.S."/>
        </authorList>
    </citation>
    <scope>NUCLEOTIDE SEQUENCE [LARGE SCALE GENOMIC DNA]</scope>
    <source>
        <strain evidence="3 4">ATCC 64428</strain>
    </source>
</reference>
<evidence type="ECO:0000313" key="3">
    <source>
        <dbReference type="EMBL" id="KIY42990.1"/>
    </source>
</evidence>
<accession>A0A0D6ZZQ7</accession>
<feature type="compositionally biased region" description="Basic and acidic residues" evidence="1">
    <location>
        <begin position="1"/>
        <end position="29"/>
    </location>
</feature>
<feature type="domain" description="Hyaluronan/mRNA-binding protein" evidence="2">
    <location>
        <begin position="16"/>
        <end position="79"/>
    </location>
</feature>
<organism evidence="3 4">
    <name type="scientific">Fistulina hepatica ATCC 64428</name>
    <dbReference type="NCBI Taxonomy" id="1128425"/>
    <lineage>
        <taxon>Eukaryota</taxon>
        <taxon>Fungi</taxon>
        <taxon>Dikarya</taxon>
        <taxon>Basidiomycota</taxon>
        <taxon>Agaricomycotina</taxon>
        <taxon>Agaricomycetes</taxon>
        <taxon>Agaricomycetidae</taxon>
        <taxon>Agaricales</taxon>
        <taxon>Fistulinaceae</taxon>
        <taxon>Fistulina</taxon>
    </lineage>
</organism>
<evidence type="ECO:0000259" key="2">
    <source>
        <dbReference type="Pfam" id="PF04774"/>
    </source>
</evidence>
<proteinExistence type="predicted"/>
<evidence type="ECO:0000313" key="4">
    <source>
        <dbReference type="Proteomes" id="UP000054144"/>
    </source>
</evidence>
<protein>
    <recommendedName>
        <fullName evidence="2">Hyaluronan/mRNA-binding protein domain-containing protein</fullName>
    </recommendedName>
</protein>
<dbReference type="AlphaFoldDB" id="A0A0D6ZZQ7"/>
<feature type="compositionally biased region" description="Polar residues" evidence="1">
    <location>
        <begin position="64"/>
        <end position="75"/>
    </location>
</feature>
<dbReference type="EMBL" id="KN882148">
    <property type="protein sequence ID" value="KIY42990.1"/>
    <property type="molecule type" value="Genomic_DNA"/>
</dbReference>
<dbReference type="OrthoDB" id="2562681at2759"/>
<dbReference type="Pfam" id="PF04774">
    <property type="entry name" value="HABP4_PAI-RBP1"/>
    <property type="match status" value="1"/>
</dbReference>